<evidence type="ECO:0000313" key="8">
    <source>
        <dbReference type="Proteomes" id="UP001152888"/>
    </source>
</evidence>
<dbReference type="GO" id="GO:0061630">
    <property type="term" value="F:ubiquitin protein ligase activity"/>
    <property type="evidence" value="ECO:0007669"/>
    <property type="project" value="TreeGrafter"/>
</dbReference>
<proteinExistence type="inferred from homology"/>
<accession>A0A9P0JTF7</accession>
<dbReference type="SUPFAM" id="SSF57924">
    <property type="entry name" value="Inhibitor of apoptosis (IAP) repeat"/>
    <property type="match status" value="3"/>
</dbReference>
<comment type="similarity">
    <text evidence="1">Belongs to the IAP family.</text>
</comment>
<reference evidence="7" key="1">
    <citation type="submission" date="2022-03" db="EMBL/GenBank/DDBJ databases">
        <authorList>
            <person name="Sayadi A."/>
        </authorList>
    </citation>
    <scope>NUCLEOTIDE SEQUENCE</scope>
</reference>
<dbReference type="Pfam" id="PF13920">
    <property type="entry name" value="zf-C3HC4_3"/>
    <property type="match status" value="1"/>
</dbReference>
<dbReference type="EMBL" id="CAKOFQ010006691">
    <property type="protein sequence ID" value="CAH1961035.1"/>
    <property type="molecule type" value="Genomic_DNA"/>
</dbReference>
<evidence type="ECO:0000259" key="6">
    <source>
        <dbReference type="PROSITE" id="PS50089"/>
    </source>
</evidence>
<keyword evidence="3 5" id="KW-0863">Zinc-finger</keyword>
<dbReference type="InterPro" id="IPR013083">
    <property type="entry name" value="Znf_RING/FYVE/PHD"/>
</dbReference>
<dbReference type="Gene3D" id="1.10.1170.10">
    <property type="entry name" value="Inhibitor Of Apoptosis Protein (2mihbC-IAP-1), Chain A"/>
    <property type="match status" value="3"/>
</dbReference>
<dbReference type="PROSITE" id="PS50089">
    <property type="entry name" value="ZF_RING_2"/>
    <property type="match status" value="1"/>
</dbReference>
<dbReference type="Proteomes" id="UP001152888">
    <property type="component" value="Unassembled WGS sequence"/>
</dbReference>
<dbReference type="GO" id="GO:0043066">
    <property type="term" value="P:negative regulation of apoptotic process"/>
    <property type="evidence" value="ECO:0007669"/>
    <property type="project" value="TreeGrafter"/>
</dbReference>
<keyword evidence="2" id="KW-0053">Apoptosis</keyword>
<dbReference type="InterPro" id="IPR001841">
    <property type="entry name" value="Znf_RING"/>
</dbReference>
<dbReference type="SMART" id="SM00184">
    <property type="entry name" value="RING"/>
    <property type="match status" value="1"/>
</dbReference>
<evidence type="ECO:0000256" key="3">
    <source>
        <dbReference type="ARBA" id="ARBA00022771"/>
    </source>
</evidence>
<dbReference type="InterPro" id="IPR001370">
    <property type="entry name" value="BIR_rpt"/>
</dbReference>
<keyword evidence="3 5" id="KW-0479">Metal-binding</keyword>
<dbReference type="InterPro" id="IPR050784">
    <property type="entry name" value="IAP"/>
</dbReference>
<comment type="caution">
    <text evidence="7">The sequence shown here is derived from an EMBL/GenBank/DDBJ whole genome shotgun (WGS) entry which is preliminary data.</text>
</comment>
<dbReference type="PROSITE" id="PS50143">
    <property type="entry name" value="BIR_REPEAT_2"/>
    <property type="match status" value="3"/>
</dbReference>
<dbReference type="GO" id="GO:0043027">
    <property type="term" value="F:cysteine-type endopeptidase inhibitor activity involved in apoptotic process"/>
    <property type="evidence" value="ECO:0007669"/>
    <property type="project" value="TreeGrafter"/>
</dbReference>
<gene>
    <name evidence="7" type="ORF">ACAOBT_LOCUS3949</name>
</gene>
<feature type="domain" description="RING-type" evidence="6">
    <location>
        <begin position="613"/>
        <end position="645"/>
    </location>
</feature>
<sequence>MNIEINRLQTFNEWPAHAEVNPQRIAKAGFFATKQGLEVECFACHLKISEWNYGDQVMARHAALSSTCPFVTNPITSGNIPILSTFSVPTSSSDPYSESVEARLASFENWPSSNVVSPESLANAGFFYLGDGDNTKCAFCKGVVRAWEQGDNPDHEHKRHFPNCPYVTSVINKRCGPVAFYKKPFTNAQLVQNDQNLDELGIQTHKGPKRSDFSTVESRLRSFIGWSSELIQTPELLAQAGFYYEGIRDQVRCFHCDGGLKHWDPHDDPWTEHARWFPTCAFVKLVKGQDYVTACARNTATFSEKAQFAVLRAATRPIMDKKRPLTEPELQEIVDNFSDFDEDIVDFADESKGEEEVIQYNVYDSESEQSAVEDSDYTHELENQGDKFFYIGKDEENVWKSTPVSFTSKTRSKNIIKILPGSKGAAKKQNFARDRDCKITSSTEIQALVGALYIIAVKKGNRSHSIQKIQSTRRKYPITEQEVQAQLSSPQAMAALNIGLTLETVKRAIREKLEQTGIGYSQADALVEAALNIQHEHVAEHDQDALEPNFHVDCAVREAIAPVKPSECHNVPVDVANEMTEQVVEESVRPIPSAKKTLTLEEENRLLKEARLCKICMDAEVGIVFLPCGHLVTCVNCAPNLEDCPEKDFIFNKLCVQMPTYFISVFIYATNIIQRMVENGEIM</sequence>
<dbReference type="PANTHER" id="PTHR10044:SF139">
    <property type="entry name" value="DEATH-ASSOCIATED INHIBITOR OF APOPTOSIS 2"/>
    <property type="match status" value="1"/>
</dbReference>
<evidence type="ECO:0000313" key="7">
    <source>
        <dbReference type="EMBL" id="CAH1961035.1"/>
    </source>
</evidence>
<dbReference type="GO" id="GO:0006915">
    <property type="term" value="P:apoptotic process"/>
    <property type="evidence" value="ECO:0007669"/>
    <property type="project" value="UniProtKB-KW"/>
</dbReference>
<evidence type="ECO:0000256" key="1">
    <source>
        <dbReference type="ARBA" id="ARBA00006672"/>
    </source>
</evidence>
<dbReference type="GO" id="GO:0005634">
    <property type="term" value="C:nucleus"/>
    <property type="evidence" value="ECO:0007669"/>
    <property type="project" value="TreeGrafter"/>
</dbReference>
<keyword evidence="4" id="KW-0862">Zinc</keyword>
<dbReference type="AlphaFoldDB" id="A0A9P0JTF7"/>
<dbReference type="OrthoDB" id="774873at2759"/>
<dbReference type="SMART" id="SM00238">
    <property type="entry name" value="BIR"/>
    <property type="match status" value="3"/>
</dbReference>
<dbReference type="PROSITE" id="PS01282">
    <property type="entry name" value="BIR_REPEAT_1"/>
    <property type="match status" value="2"/>
</dbReference>
<protein>
    <recommendedName>
        <fullName evidence="6">RING-type domain-containing protein</fullName>
    </recommendedName>
</protein>
<dbReference type="CDD" id="cd16510">
    <property type="entry name" value="RING-HC_IAPs"/>
    <property type="match status" value="1"/>
</dbReference>
<dbReference type="PANTHER" id="PTHR10044">
    <property type="entry name" value="INHIBITOR OF APOPTOSIS"/>
    <property type="match status" value="1"/>
</dbReference>
<dbReference type="GO" id="GO:0051726">
    <property type="term" value="P:regulation of cell cycle"/>
    <property type="evidence" value="ECO:0007669"/>
    <property type="project" value="TreeGrafter"/>
</dbReference>
<dbReference type="GO" id="GO:0005737">
    <property type="term" value="C:cytoplasm"/>
    <property type="evidence" value="ECO:0007669"/>
    <property type="project" value="TreeGrafter"/>
</dbReference>
<dbReference type="Gene3D" id="3.30.40.10">
    <property type="entry name" value="Zinc/RING finger domain, C3HC4 (zinc finger)"/>
    <property type="match status" value="1"/>
</dbReference>
<dbReference type="GO" id="GO:0031398">
    <property type="term" value="P:positive regulation of protein ubiquitination"/>
    <property type="evidence" value="ECO:0007669"/>
    <property type="project" value="TreeGrafter"/>
</dbReference>
<dbReference type="FunFam" id="1.10.1170.10:FF:000003">
    <property type="entry name" value="E3 ubiquitin-protein ligase XIAP"/>
    <property type="match status" value="1"/>
</dbReference>
<evidence type="ECO:0000256" key="4">
    <source>
        <dbReference type="ARBA" id="ARBA00022833"/>
    </source>
</evidence>
<dbReference type="Pfam" id="PF00653">
    <property type="entry name" value="BIR"/>
    <property type="match status" value="3"/>
</dbReference>
<name>A0A9P0JTF7_ACAOB</name>
<keyword evidence="8" id="KW-1185">Reference proteome</keyword>
<evidence type="ECO:0000256" key="2">
    <source>
        <dbReference type="ARBA" id="ARBA00022703"/>
    </source>
</evidence>
<dbReference type="GO" id="GO:0008270">
    <property type="term" value="F:zinc ion binding"/>
    <property type="evidence" value="ECO:0007669"/>
    <property type="project" value="UniProtKB-KW"/>
</dbReference>
<evidence type="ECO:0000256" key="5">
    <source>
        <dbReference type="PROSITE-ProRule" id="PRU00175"/>
    </source>
</evidence>
<dbReference type="Gene3D" id="1.10.8.10">
    <property type="entry name" value="DNA helicase RuvA subunit, C-terminal domain"/>
    <property type="match status" value="1"/>
</dbReference>
<dbReference type="CDD" id="cd00022">
    <property type="entry name" value="BIR"/>
    <property type="match status" value="3"/>
</dbReference>
<organism evidence="7 8">
    <name type="scientific">Acanthoscelides obtectus</name>
    <name type="common">Bean weevil</name>
    <name type="synonym">Bruchus obtectus</name>
    <dbReference type="NCBI Taxonomy" id="200917"/>
    <lineage>
        <taxon>Eukaryota</taxon>
        <taxon>Metazoa</taxon>
        <taxon>Ecdysozoa</taxon>
        <taxon>Arthropoda</taxon>
        <taxon>Hexapoda</taxon>
        <taxon>Insecta</taxon>
        <taxon>Pterygota</taxon>
        <taxon>Neoptera</taxon>
        <taxon>Endopterygota</taxon>
        <taxon>Coleoptera</taxon>
        <taxon>Polyphaga</taxon>
        <taxon>Cucujiformia</taxon>
        <taxon>Chrysomeloidea</taxon>
        <taxon>Chrysomelidae</taxon>
        <taxon>Bruchinae</taxon>
        <taxon>Bruchini</taxon>
        <taxon>Acanthoscelides</taxon>
    </lineage>
</organism>